<feature type="region of interest" description="Disordered" evidence="1">
    <location>
        <begin position="63"/>
        <end position="85"/>
    </location>
</feature>
<evidence type="ECO:0000256" key="1">
    <source>
        <dbReference type="SAM" id="MobiDB-lite"/>
    </source>
</evidence>
<dbReference type="AlphaFoldDB" id="A0A4Q9Q8L7"/>
<proteinExistence type="predicted"/>
<protein>
    <submittedName>
        <fullName evidence="2">Uncharacterized protein</fullName>
    </submittedName>
</protein>
<name>A0A4Q9Q8L7_9APHY</name>
<sequence length="85" mass="9513">MFASGTFSTFRGTWADHHPCYHSLVYISVWSPASDRGFGHELSPHPRHCFIALAVAPFQLPSASRTAGNWRDPQRTSRQSCGTHK</sequence>
<accession>A0A4Q9Q8L7</accession>
<gene>
    <name evidence="2" type="ORF">BD310DRAFT_577298</name>
</gene>
<keyword evidence="3" id="KW-1185">Reference proteome</keyword>
<reference evidence="2 3" key="1">
    <citation type="submission" date="2019-01" db="EMBL/GenBank/DDBJ databases">
        <title>Draft genome sequences of three monokaryotic isolates of the white-rot basidiomycete fungus Dichomitus squalens.</title>
        <authorList>
            <consortium name="DOE Joint Genome Institute"/>
            <person name="Lopez S.C."/>
            <person name="Andreopoulos B."/>
            <person name="Pangilinan J."/>
            <person name="Lipzen A."/>
            <person name="Riley R."/>
            <person name="Ahrendt S."/>
            <person name="Ng V."/>
            <person name="Barry K."/>
            <person name="Daum C."/>
            <person name="Grigoriev I.V."/>
            <person name="Hilden K.S."/>
            <person name="Makela M.R."/>
            <person name="de Vries R.P."/>
        </authorList>
    </citation>
    <scope>NUCLEOTIDE SEQUENCE [LARGE SCALE GENOMIC DNA]</scope>
    <source>
        <strain evidence="2 3">CBS 464.89</strain>
    </source>
</reference>
<evidence type="ECO:0000313" key="3">
    <source>
        <dbReference type="Proteomes" id="UP000292082"/>
    </source>
</evidence>
<dbReference type="Proteomes" id="UP000292082">
    <property type="component" value="Unassembled WGS sequence"/>
</dbReference>
<dbReference type="EMBL" id="ML145089">
    <property type="protein sequence ID" value="TBU63396.1"/>
    <property type="molecule type" value="Genomic_DNA"/>
</dbReference>
<organism evidence="2 3">
    <name type="scientific">Dichomitus squalens</name>
    <dbReference type="NCBI Taxonomy" id="114155"/>
    <lineage>
        <taxon>Eukaryota</taxon>
        <taxon>Fungi</taxon>
        <taxon>Dikarya</taxon>
        <taxon>Basidiomycota</taxon>
        <taxon>Agaricomycotina</taxon>
        <taxon>Agaricomycetes</taxon>
        <taxon>Polyporales</taxon>
        <taxon>Polyporaceae</taxon>
        <taxon>Dichomitus</taxon>
    </lineage>
</organism>
<evidence type="ECO:0000313" key="2">
    <source>
        <dbReference type="EMBL" id="TBU63396.1"/>
    </source>
</evidence>
<feature type="compositionally biased region" description="Polar residues" evidence="1">
    <location>
        <begin position="76"/>
        <end position="85"/>
    </location>
</feature>